<proteinExistence type="predicted"/>
<dbReference type="EMBL" id="WOWS01000003">
    <property type="protein sequence ID" value="MUU78467.1"/>
    <property type="molecule type" value="Genomic_DNA"/>
</dbReference>
<reference evidence="2 3" key="1">
    <citation type="submission" date="2019-12" db="EMBL/GenBank/DDBJ databases">
        <authorList>
            <person name="Li J."/>
        </authorList>
    </citation>
    <scope>NUCLEOTIDE SEQUENCE [LARGE SCALE GENOMIC DNA]</scope>
    <source>
        <strain evidence="2 3">HL2-2</strain>
    </source>
</reference>
<keyword evidence="3" id="KW-1185">Reference proteome</keyword>
<dbReference type="Proteomes" id="UP000478208">
    <property type="component" value="Unassembled WGS sequence"/>
</dbReference>
<evidence type="ECO:0000256" key="1">
    <source>
        <dbReference type="SAM" id="Phobius"/>
    </source>
</evidence>
<feature type="transmembrane region" description="Helical" evidence="1">
    <location>
        <begin position="15"/>
        <end position="32"/>
    </location>
</feature>
<gene>
    <name evidence="2" type="ORF">GN138_08430</name>
</gene>
<accession>A0A6L6UC34</accession>
<dbReference type="AlphaFoldDB" id="A0A6L6UC34"/>
<name>A0A6L6UC34_9FLAO</name>
<comment type="caution">
    <text evidence="2">The sequence shown here is derived from an EMBL/GenBank/DDBJ whole genome shotgun (WGS) entry which is preliminary data.</text>
</comment>
<dbReference type="RefSeq" id="WP_197429330.1">
    <property type="nucleotide sequence ID" value="NZ_WOWS01000003.1"/>
</dbReference>
<sequence>MENNIDLIFNNKEQFTPALLFFITSTYATFFIKSKQGHFLQRLLSDFLNFLQHLDLTLPNAAIPEASRTFIRSFLRLLFFFFLPISVSLF</sequence>
<keyword evidence="1" id="KW-1133">Transmembrane helix</keyword>
<keyword evidence="1" id="KW-0472">Membrane</keyword>
<evidence type="ECO:0000313" key="3">
    <source>
        <dbReference type="Proteomes" id="UP000478208"/>
    </source>
</evidence>
<keyword evidence="1" id="KW-0812">Transmembrane</keyword>
<evidence type="ECO:0000313" key="2">
    <source>
        <dbReference type="EMBL" id="MUU78467.1"/>
    </source>
</evidence>
<organism evidence="2 3">
    <name type="scientific">Winogradskyella endarachnes</name>
    <dbReference type="NCBI Taxonomy" id="2681965"/>
    <lineage>
        <taxon>Bacteria</taxon>
        <taxon>Pseudomonadati</taxon>
        <taxon>Bacteroidota</taxon>
        <taxon>Flavobacteriia</taxon>
        <taxon>Flavobacteriales</taxon>
        <taxon>Flavobacteriaceae</taxon>
        <taxon>Winogradskyella</taxon>
    </lineage>
</organism>
<protein>
    <submittedName>
        <fullName evidence="2">Uncharacterized protein</fullName>
    </submittedName>
</protein>